<protein>
    <submittedName>
        <fullName evidence="1">Uncharacterized protein</fullName>
    </submittedName>
</protein>
<gene>
    <name evidence="1" type="ORF">IZO911_LOCUS46058</name>
</gene>
<organism evidence="1 2">
    <name type="scientific">Adineta steineri</name>
    <dbReference type="NCBI Taxonomy" id="433720"/>
    <lineage>
        <taxon>Eukaryota</taxon>
        <taxon>Metazoa</taxon>
        <taxon>Spiralia</taxon>
        <taxon>Gnathifera</taxon>
        <taxon>Rotifera</taxon>
        <taxon>Eurotatoria</taxon>
        <taxon>Bdelloidea</taxon>
        <taxon>Adinetida</taxon>
        <taxon>Adinetidae</taxon>
        <taxon>Adineta</taxon>
    </lineage>
</organism>
<feature type="non-terminal residue" evidence="1">
    <location>
        <position position="1"/>
    </location>
</feature>
<accession>A0A815UZX2</accession>
<sequence>IKTKSRSSPPPVLSQIVHLTPERINYYKQQQIENDLYRKVS</sequence>
<dbReference type="EMBL" id="CAJNOE010007454">
    <property type="protein sequence ID" value="CAF1527878.1"/>
    <property type="molecule type" value="Genomic_DNA"/>
</dbReference>
<proteinExistence type="predicted"/>
<evidence type="ECO:0000313" key="1">
    <source>
        <dbReference type="EMBL" id="CAF1527878.1"/>
    </source>
</evidence>
<comment type="caution">
    <text evidence="1">The sequence shown here is derived from an EMBL/GenBank/DDBJ whole genome shotgun (WGS) entry which is preliminary data.</text>
</comment>
<name>A0A815UZX2_9BILA</name>
<evidence type="ECO:0000313" key="2">
    <source>
        <dbReference type="Proteomes" id="UP000663860"/>
    </source>
</evidence>
<dbReference type="AlphaFoldDB" id="A0A815UZX2"/>
<dbReference type="Proteomes" id="UP000663860">
    <property type="component" value="Unassembled WGS sequence"/>
</dbReference>
<reference evidence="1" key="1">
    <citation type="submission" date="2021-02" db="EMBL/GenBank/DDBJ databases">
        <authorList>
            <person name="Nowell W R."/>
        </authorList>
    </citation>
    <scope>NUCLEOTIDE SEQUENCE</scope>
</reference>